<proteinExistence type="predicted"/>
<dbReference type="PANTHER" id="PTHR28589:SF1">
    <property type="entry name" value="SMALL RIBOSOMAL SUBUNIT PROTEIN MS34"/>
    <property type="match status" value="1"/>
</dbReference>
<evidence type="ECO:0000313" key="2">
    <source>
        <dbReference type="Proteomes" id="UP001162156"/>
    </source>
</evidence>
<dbReference type="PANTHER" id="PTHR28589">
    <property type="entry name" value="28S RIBOSOMAL PROTEIN S34, MITOCHONDRIAL"/>
    <property type="match status" value="1"/>
</dbReference>
<dbReference type="EMBL" id="JANEYF010001942">
    <property type="protein sequence ID" value="KAJ8953990.1"/>
    <property type="molecule type" value="Genomic_DNA"/>
</dbReference>
<accession>A0AAV8YT09</accession>
<protein>
    <recommendedName>
        <fullName evidence="3">Mitochondrial ribosomal protein S34</fullName>
    </recommendedName>
</protein>
<keyword evidence="2" id="KW-1185">Reference proteome</keyword>
<evidence type="ECO:0000313" key="1">
    <source>
        <dbReference type="EMBL" id="KAJ8953990.1"/>
    </source>
</evidence>
<sequence length="186" mass="21664">MPYKYIGRTTSFKGKTLWEIVGNLKNFGVGRIVVRSVFERYPEPSYMKILKVETLPTPEVVSVDKKTFRGKPFPRPIVIESSSYKTDYRLIPKVEEEKYCKRIEEKDVRIFPRTFEFPPIMKELILREMKEKGEKLTEVPPLEIVYSKCSKKTKYRIAKDGEEPNVEIVMGFGTPVSPSLYEGIKL</sequence>
<name>A0AAV8YT09_9CUCU</name>
<dbReference type="Proteomes" id="UP001162156">
    <property type="component" value="Unassembled WGS sequence"/>
</dbReference>
<dbReference type="AlphaFoldDB" id="A0AAV8YT09"/>
<comment type="caution">
    <text evidence="1">The sequence shown here is derived from an EMBL/GenBank/DDBJ whole genome shotgun (WGS) entry which is preliminary data.</text>
</comment>
<evidence type="ECO:0008006" key="3">
    <source>
        <dbReference type="Google" id="ProtNLM"/>
    </source>
</evidence>
<dbReference type="GO" id="GO:0003735">
    <property type="term" value="F:structural constituent of ribosome"/>
    <property type="evidence" value="ECO:0007669"/>
    <property type="project" value="InterPro"/>
</dbReference>
<reference evidence="1" key="1">
    <citation type="journal article" date="2023" name="Insect Mol. Biol.">
        <title>Genome sequencing provides insights into the evolution of gene families encoding plant cell wall-degrading enzymes in longhorned beetles.</title>
        <authorList>
            <person name="Shin N.R."/>
            <person name="Okamura Y."/>
            <person name="Kirsch R."/>
            <person name="Pauchet Y."/>
        </authorList>
    </citation>
    <scope>NUCLEOTIDE SEQUENCE</scope>
    <source>
        <strain evidence="1">RBIC_L_NR</strain>
    </source>
</reference>
<dbReference type="InterPro" id="IPR032053">
    <property type="entry name" value="Ribosomal_mS34"/>
</dbReference>
<dbReference type="Pfam" id="PF16053">
    <property type="entry name" value="MRP-S34"/>
    <property type="match status" value="1"/>
</dbReference>
<dbReference type="GO" id="GO:0005739">
    <property type="term" value="C:mitochondrion"/>
    <property type="evidence" value="ECO:0007669"/>
    <property type="project" value="InterPro"/>
</dbReference>
<organism evidence="1 2">
    <name type="scientific">Rhamnusium bicolor</name>
    <dbReference type="NCBI Taxonomy" id="1586634"/>
    <lineage>
        <taxon>Eukaryota</taxon>
        <taxon>Metazoa</taxon>
        <taxon>Ecdysozoa</taxon>
        <taxon>Arthropoda</taxon>
        <taxon>Hexapoda</taxon>
        <taxon>Insecta</taxon>
        <taxon>Pterygota</taxon>
        <taxon>Neoptera</taxon>
        <taxon>Endopterygota</taxon>
        <taxon>Coleoptera</taxon>
        <taxon>Polyphaga</taxon>
        <taxon>Cucujiformia</taxon>
        <taxon>Chrysomeloidea</taxon>
        <taxon>Cerambycidae</taxon>
        <taxon>Lepturinae</taxon>
        <taxon>Rhagiini</taxon>
        <taxon>Rhamnusium</taxon>
    </lineage>
</organism>
<gene>
    <name evidence="1" type="ORF">NQ314_007183</name>
</gene>